<dbReference type="InterPro" id="IPR050833">
    <property type="entry name" value="Poly_Biosynth_Transport"/>
</dbReference>
<dbReference type="PATRIC" id="fig|1550241.5.peg.742"/>
<keyword evidence="8" id="KW-1185">Reference proteome</keyword>
<dbReference type="EMBL" id="CP009961">
    <property type="protein sequence ID" value="AKG38535.1"/>
    <property type="molecule type" value="Genomic_DNA"/>
</dbReference>
<evidence type="ECO:0000256" key="4">
    <source>
        <dbReference type="ARBA" id="ARBA00022989"/>
    </source>
</evidence>
<dbReference type="OrthoDB" id="31537at2157"/>
<gene>
    <name evidence="7" type="ORF">MA03_03510</name>
</gene>
<keyword evidence="2" id="KW-1003">Cell membrane</keyword>
<keyword evidence="5 6" id="KW-0472">Membrane</keyword>
<feature type="transmembrane region" description="Helical" evidence="6">
    <location>
        <begin position="233"/>
        <end position="253"/>
    </location>
</feature>
<feature type="transmembrane region" description="Helical" evidence="6">
    <location>
        <begin position="202"/>
        <end position="221"/>
    </location>
</feature>
<feature type="transmembrane region" description="Helical" evidence="6">
    <location>
        <begin position="445"/>
        <end position="466"/>
    </location>
</feature>
<dbReference type="STRING" id="1550241.MA03_03510"/>
<accession>A0A0F7FHB5</accession>
<evidence type="ECO:0000256" key="1">
    <source>
        <dbReference type="ARBA" id="ARBA00004651"/>
    </source>
</evidence>
<dbReference type="PANTHER" id="PTHR30250">
    <property type="entry name" value="PST FAMILY PREDICTED COLANIC ACID TRANSPORTER"/>
    <property type="match status" value="1"/>
</dbReference>
<evidence type="ECO:0000256" key="3">
    <source>
        <dbReference type="ARBA" id="ARBA00022692"/>
    </source>
</evidence>
<dbReference type="RefSeq" id="WP_052883951.1">
    <property type="nucleotide sequence ID" value="NZ_CP009961.1"/>
</dbReference>
<comment type="subcellular location">
    <subcellularLocation>
        <location evidence="1">Cell membrane</location>
        <topology evidence="1">Multi-pass membrane protein</topology>
    </subcellularLocation>
</comment>
<evidence type="ECO:0000256" key="6">
    <source>
        <dbReference type="SAM" id="Phobius"/>
    </source>
</evidence>
<feature type="transmembrane region" description="Helical" evidence="6">
    <location>
        <begin position="309"/>
        <end position="327"/>
    </location>
</feature>
<dbReference type="KEGG" id="thf:MA03_03510"/>
<evidence type="ECO:0008006" key="9">
    <source>
        <dbReference type="Google" id="ProtNLM"/>
    </source>
</evidence>
<feature type="transmembrane region" description="Helical" evidence="6">
    <location>
        <begin position="148"/>
        <end position="181"/>
    </location>
</feature>
<feature type="transmembrane region" description="Helical" evidence="6">
    <location>
        <begin position="105"/>
        <end position="128"/>
    </location>
</feature>
<organism evidence="7 8">
    <name type="scientific">Infirmifilum uzonense</name>
    <dbReference type="NCBI Taxonomy" id="1550241"/>
    <lineage>
        <taxon>Archaea</taxon>
        <taxon>Thermoproteota</taxon>
        <taxon>Thermoprotei</taxon>
        <taxon>Thermofilales</taxon>
        <taxon>Thermofilaceae</taxon>
        <taxon>Infirmifilum</taxon>
    </lineage>
</organism>
<feature type="transmembrane region" description="Helical" evidence="6">
    <location>
        <begin position="274"/>
        <end position="297"/>
    </location>
</feature>
<feature type="transmembrane region" description="Helical" evidence="6">
    <location>
        <begin position="6"/>
        <end position="28"/>
    </location>
</feature>
<dbReference type="AlphaFoldDB" id="A0A0F7FHB5"/>
<evidence type="ECO:0000256" key="2">
    <source>
        <dbReference type="ARBA" id="ARBA00022475"/>
    </source>
</evidence>
<feature type="transmembrane region" description="Helical" evidence="6">
    <location>
        <begin position="72"/>
        <end position="93"/>
    </location>
</feature>
<evidence type="ECO:0000313" key="8">
    <source>
        <dbReference type="Proteomes" id="UP000067434"/>
    </source>
</evidence>
<evidence type="ECO:0000313" key="7">
    <source>
        <dbReference type="EMBL" id="AKG38535.1"/>
    </source>
</evidence>
<feature type="transmembrane region" description="Helical" evidence="6">
    <location>
        <begin position="40"/>
        <end position="60"/>
    </location>
</feature>
<dbReference type="GeneID" id="25401267"/>
<keyword evidence="4 6" id="KW-1133">Transmembrane helix</keyword>
<reference evidence="7 8" key="1">
    <citation type="journal article" date="2015" name="Stand. Genomic Sci.">
        <title>Complete genome sequence of and proposal of Thermofilum uzonense sp. nov. a novel hyperthermophilic crenarchaeon and emended description of the genus Thermofilum.</title>
        <authorList>
            <person name="Toshchakov S.V."/>
            <person name="Korzhenkov A.A."/>
            <person name="Samarov N.I."/>
            <person name="Mazunin I.O."/>
            <person name="Mozhey O.I."/>
            <person name="Shmyr I.S."/>
            <person name="Derbikova K.S."/>
            <person name="Taranov E.A."/>
            <person name="Dominova I.N."/>
            <person name="Bonch-Osmolovskaya E.A."/>
            <person name="Patrushev M.V."/>
            <person name="Podosokorskaya O.A."/>
            <person name="Kublanov I.V."/>
        </authorList>
    </citation>
    <scope>NUCLEOTIDE SEQUENCE [LARGE SCALE GENOMIC DNA]</scope>
    <source>
        <strain evidence="7 8">1807-2</strain>
    </source>
</reference>
<dbReference type="Proteomes" id="UP000067434">
    <property type="component" value="Chromosome"/>
</dbReference>
<sequence>MGLKKAGIVFYLERVYSVVTGALFVLLITRNLTPSEFGAWSVVSSILSYASLATIVNYWVTRFRARGDGTATSSGLVLAVFFSSLSIIILLSLSHGITNAFKIPYEIVLLSALYIPFYYINSALYSSLYAVNPTLSAITEFVFETTKLILAVVFATTLHVTLYTAMLAVLGGHAGQTLILLLFTREDLKHKPSLETAKRIILYSWVNLIGVPASLIALADIPILSHLASNRIVAYYTVVLTYTNMISYSYVLSRGLYPSLLSNTENAKAKLDDTLRLTFLMGVPAMFGAIALAPNLLYILNPDYMKASSVLRVASLTALLGVFNAILSDTVQGLESRDTVAVHPRMLAETAIFKTTLLGVAKAAIGIAGVFIAVLYFGDSLTTAVYARIAWLFAEILVTLGLYTMTRGLLDLKSLASGLSRYVASSIPMVLVALVIDPWRIREALLAVLLGGAIYFATLYLIDSWFRGLMQSIARSLKTVSVTG</sequence>
<protein>
    <recommendedName>
        <fullName evidence="9">Polysaccharide biosynthesis protein C-terminal domain-containing protein</fullName>
    </recommendedName>
</protein>
<dbReference type="PANTHER" id="PTHR30250:SF11">
    <property type="entry name" value="O-ANTIGEN TRANSPORTER-RELATED"/>
    <property type="match status" value="1"/>
</dbReference>
<feature type="transmembrane region" description="Helical" evidence="6">
    <location>
        <begin position="389"/>
        <end position="410"/>
    </location>
</feature>
<dbReference type="GO" id="GO:0005886">
    <property type="term" value="C:plasma membrane"/>
    <property type="evidence" value="ECO:0007669"/>
    <property type="project" value="UniProtKB-SubCell"/>
</dbReference>
<name>A0A0F7FHB5_9CREN</name>
<dbReference type="HOGENOM" id="CLU_565779_0_0_2"/>
<feature type="transmembrane region" description="Helical" evidence="6">
    <location>
        <begin position="355"/>
        <end position="377"/>
    </location>
</feature>
<keyword evidence="3 6" id="KW-0812">Transmembrane</keyword>
<proteinExistence type="predicted"/>
<evidence type="ECO:0000256" key="5">
    <source>
        <dbReference type="ARBA" id="ARBA00023136"/>
    </source>
</evidence>